<accession>A0A2N9IQX3</accession>
<dbReference type="EMBL" id="OIVN01006184">
    <property type="protein sequence ID" value="SPD27242.1"/>
    <property type="molecule type" value="Genomic_DNA"/>
</dbReference>
<feature type="domain" description="E3 ubiquitin-protein ligase CHFR cysteine rich" evidence="2">
    <location>
        <begin position="451"/>
        <end position="488"/>
    </location>
</feature>
<feature type="region of interest" description="Disordered" evidence="1">
    <location>
        <begin position="626"/>
        <end position="645"/>
    </location>
</feature>
<sequence length="1252" mass="142908">MWCNGATPPSMSCIDRALVSSDWEEHFLDVIQKMLPRLISDHCPILVEAGGYSFVGSPSYVLANKLKALKEDLKIWNREVFGDVRCKKRSIMGELMDLDVKEVLGGLDPEEHHLWDYLHTWRRVLGGKNLGRNYISGLEVDGVFYEDEDEMRDHVVHFYESLYREFDEWRPHVEGLPFASIGEAKRNLLERRFEKEEIVQVLKDLQGDKAPSPNGFTMAFFQKCWRVVENDVLDFFEEVYDHWEVENLSSLADILSCRIGALPTYYLEAIPIQGCIGESSDIFYSVAKRIERLQHNFLWGGLGDEAKIPLVIWDKVCTPLDQGKLGIRDMTSFNKALLGKWMWRFGVEELKLWRRVLAVKDRDAHIDFFYARSSRGVAREWNIRFGRDFNDWKLMRCSGETMDHLLLHCSVVCEIWSFVFQLFGIDWVISKCVGSIGWLEELVWKTLLGGTELGGFQCNQNTDHLQCHACGGMMPSRTESSIPQHCSVGGRGSFAAMVFGQGKPHSEGNEKGKEKIWGRVVCNNAEIGTPQVTFLLGLEVLRNEGDSESSQHGYENDEVEDEGEDDISVSEEGRELLCLENDDTPLDITPSAMSEPWDVLGASYVGYEMEIMDLLMEIDARRQQVAREEGVKSDPTKSGGKGNKVGYDLSRSSVKFMEFTSDSGMSWINMNELFRVYMDVILIGFPFEHLGVERFTTEMHDFSEFISSFGLMDILLEGGRFTWSNNREAFAMSNIDHFLYSAEADDRFVLKMWLKADGFVEPVKQWWESQFHGTPSYILAKKLKTLKLDLKKWNEEVFGIVEFKRRQLLKDPVEISDNIIQFYQNLYTESDTRRPLLEGLDFSEISANDASWLERPFEEEEVIGVTCWAVLRHDIMQIISPIQNAFVQGRQILDSVLIANECLDSRLKQGDPGVILLINGCPSGFFGSTRGLRQGDPLSPLPFVIVMGALSKIIDRAVQGRLKINLSKSEIDPVGNVLILEDFRHILGCKFASLPMKYLGLPLGAHFKESTIWNPIIERMERRLAGDGSNVKFWHDHWCGDLPLKTVYLDFFSFTQDTCAFVADLMSFVNGTIHWDGRINYARKAILRAIQLRVIIAAWVLLQLGLFLEKSMESEERGKCRSFIVALQAGWRAVGGTDVLLPGGLCLIVLFGAFGGEGNARHFEDVIEHFVVLIGTLKGLQEATCILFAVMRLLNQSQIALFLEFLMQFMTRIGMNKKCGFLYHREVYYTFGQNIAGCYLRLDFKVEQQRNR</sequence>
<name>A0A2N9IQX3_FAGSY</name>
<dbReference type="PANTHER" id="PTHR33116:SF78">
    <property type="entry name" value="OS12G0587133 PROTEIN"/>
    <property type="match status" value="1"/>
</dbReference>
<feature type="compositionally biased region" description="Basic and acidic residues" evidence="1">
    <location>
        <begin position="626"/>
        <end position="635"/>
    </location>
</feature>
<dbReference type="PANTHER" id="PTHR33116">
    <property type="entry name" value="REVERSE TRANSCRIPTASE ZINC-BINDING DOMAIN-CONTAINING PROTEIN-RELATED-RELATED"/>
    <property type="match status" value="1"/>
</dbReference>
<feature type="region of interest" description="Disordered" evidence="1">
    <location>
        <begin position="545"/>
        <end position="567"/>
    </location>
</feature>
<dbReference type="InterPro" id="IPR036691">
    <property type="entry name" value="Endo/exonu/phosph_ase_sf"/>
</dbReference>
<dbReference type="Pfam" id="PF17979">
    <property type="entry name" value="zf-CRD"/>
    <property type="match status" value="1"/>
</dbReference>
<dbReference type="InterPro" id="IPR040909">
    <property type="entry name" value="CHFR_Znf-CRD"/>
</dbReference>
<proteinExistence type="predicted"/>
<evidence type="ECO:0000256" key="1">
    <source>
        <dbReference type="SAM" id="MobiDB-lite"/>
    </source>
</evidence>
<gene>
    <name evidence="3" type="ORF">FSB_LOCUS55124</name>
</gene>
<reference evidence="3" key="1">
    <citation type="submission" date="2018-02" db="EMBL/GenBank/DDBJ databases">
        <authorList>
            <person name="Cohen D.B."/>
            <person name="Kent A.D."/>
        </authorList>
    </citation>
    <scope>NUCLEOTIDE SEQUENCE</scope>
</reference>
<evidence type="ECO:0000313" key="3">
    <source>
        <dbReference type="EMBL" id="SPD27242.1"/>
    </source>
</evidence>
<dbReference type="AlphaFoldDB" id="A0A2N9IQX3"/>
<feature type="compositionally biased region" description="Acidic residues" evidence="1">
    <location>
        <begin position="556"/>
        <end position="567"/>
    </location>
</feature>
<dbReference type="SUPFAM" id="SSF56219">
    <property type="entry name" value="DNase I-like"/>
    <property type="match status" value="2"/>
</dbReference>
<dbReference type="Gene3D" id="3.30.40.140">
    <property type="match status" value="1"/>
</dbReference>
<protein>
    <recommendedName>
        <fullName evidence="2">E3 ubiquitin-protein ligase CHFR cysteine rich domain-containing protein</fullName>
    </recommendedName>
</protein>
<evidence type="ECO:0000259" key="2">
    <source>
        <dbReference type="Pfam" id="PF17979"/>
    </source>
</evidence>
<organism evidence="3">
    <name type="scientific">Fagus sylvatica</name>
    <name type="common">Beechnut</name>
    <dbReference type="NCBI Taxonomy" id="28930"/>
    <lineage>
        <taxon>Eukaryota</taxon>
        <taxon>Viridiplantae</taxon>
        <taxon>Streptophyta</taxon>
        <taxon>Embryophyta</taxon>
        <taxon>Tracheophyta</taxon>
        <taxon>Spermatophyta</taxon>
        <taxon>Magnoliopsida</taxon>
        <taxon>eudicotyledons</taxon>
        <taxon>Gunneridae</taxon>
        <taxon>Pentapetalae</taxon>
        <taxon>rosids</taxon>
        <taxon>fabids</taxon>
        <taxon>Fagales</taxon>
        <taxon>Fagaceae</taxon>
        <taxon>Fagus</taxon>
    </lineage>
</organism>